<evidence type="ECO:0000256" key="1">
    <source>
        <dbReference type="SAM" id="MobiDB-lite"/>
    </source>
</evidence>
<feature type="region of interest" description="Disordered" evidence="1">
    <location>
        <begin position="70"/>
        <end position="120"/>
    </location>
</feature>
<dbReference type="Proteomes" id="UP000786811">
    <property type="component" value="Unassembled WGS sequence"/>
</dbReference>
<dbReference type="EMBL" id="CAJNRD030001121">
    <property type="protein sequence ID" value="CAG5095960.1"/>
    <property type="molecule type" value="Genomic_DNA"/>
</dbReference>
<protein>
    <submittedName>
        <fullName evidence="2">Uncharacterized protein</fullName>
    </submittedName>
</protein>
<keyword evidence="3" id="KW-1185">Reference proteome</keyword>
<evidence type="ECO:0000313" key="3">
    <source>
        <dbReference type="Proteomes" id="UP000786811"/>
    </source>
</evidence>
<reference evidence="2" key="1">
    <citation type="submission" date="2021-04" db="EMBL/GenBank/DDBJ databases">
        <authorList>
            <person name="Chebbi M.A.C M."/>
        </authorList>
    </citation>
    <scope>NUCLEOTIDE SEQUENCE</scope>
</reference>
<dbReference type="OrthoDB" id="10384628at2759"/>
<comment type="caution">
    <text evidence="2">The sequence shown here is derived from an EMBL/GenBank/DDBJ whole genome shotgun (WGS) entry which is preliminary data.</text>
</comment>
<sequence>MVINYKLNKKMQKPNKRTNYKNLPALLDEPSLKKIKNASKNQNDDLRKTQAENIRAVIVNVDQIVSASQVNKQVTTKNKKSLKKTKINKGQVCSPFQNKKPSETKKKSPKKTHTKTDTKENSLILQTENDHSDNEFMTEKIISKVNKTNGDNDNNNNNNIKTMAKEALEAIEKVIVFSSKIITTPKERSVLDLIKTRIRDIGEANEKN</sequence>
<accession>A0A8J2MME8</accession>
<gene>
    <name evidence="2" type="ORF">HICCMSTLAB_LOCUS7969</name>
</gene>
<proteinExistence type="predicted"/>
<organism evidence="2 3">
    <name type="scientific">Cotesia congregata</name>
    <name type="common">Parasitoid wasp</name>
    <name type="synonym">Apanteles congregatus</name>
    <dbReference type="NCBI Taxonomy" id="51543"/>
    <lineage>
        <taxon>Eukaryota</taxon>
        <taxon>Metazoa</taxon>
        <taxon>Ecdysozoa</taxon>
        <taxon>Arthropoda</taxon>
        <taxon>Hexapoda</taxon>
        <taxon>Insecta</taxon>
        <taxon>Pterygota</taxon>
        <taxon>Neoptera</taxon>
        <taxon>Endopterygota</taxon>
        <taxon>Hymenoptera</taxon>
        <taxon>Apocrita</taxon>
        <taxon>Ichneumonoidea</taxon>
        <taxon>Braconidae</taxon>
        <taxon>Microgastrinae</taxon>
        <taxon>Cotesia</taxon>
    </lineage>
</organism>
<dbReference type="AlphaFoldDB" id="A0A8J2MME8"/>
<evidence type="ECO:0000313" key="2">
    <source>
        <dbReference type="EMBL" id="CAG5095960.1"/>
    </source>
</evidence>
<feature type="compositionally biased region" description="Basic residues" evidence="1">
    <location>
        <begin position="77"/>
        <end position="87"/>
    </location>
</feature>
<name>A0A8J2MME8_COTCN</name>